<reference evidence="1 2" key="1">
    <citation type="submission" date="2016-10" db="EMBL/GenBank/DDBJ databases">
        <authorList>
            <person name="de Groot N.N."/>
        </authorList>
    </citation>
    <scope>NUCLEOTIDE SEQUENCE [LARGE SCALE GENOMIC DNA]</scope>
    <source>
        <strain evidence="1 2">DSM 21633</strain>
    </source>
</reference>
<organism evidence="1 2">
    <name type="scientific">Piscibacillus halophilus</name>
    <dbReference type="NCBI Taxonomy" id="571933"/>
    <lineage>
        <taxon>Bacteria</taxon>
        <taxon>Bacillati</taxon>
        <taxon>Bacillota</taxon>
        <taxon>Bacilli</taxon>
        <taxon>Bacillales</taxon>
        <taxon>Bacillaceae</taxon>
        <taxon>Piscibacillus</taxon>
    </lineage>
</organism>
<gene>
    <name evidence="1" type="ORF">SAMN05216362_12125</name>
</gene>
<dbReference type="EMBL" id="FOES01000021">
    <property type="protein sequence ID" value="SEQ66181.1"/>
    <property type="molecule type" value="Genomic_DNA"/>
</dbReference>
<dbReference type="Proteomes" id="UP000199427">
    <property type="component" value="Unassembled WGS sequence"/>
</dbReference>
<evidence type="ECO:0000313" key="2">
    <source>
        <dbReference type="Proteomes" id="UP000199427"/>
    </source>
</evidence>
<name>A0A1H9HV10_9BACI</name>
<accession>A0A1H9HV10</accession>
<proteinExistence type="predicted"/>
<sequence length="59" mass="6401">MDTCKVCGNDEFYKGRLGSGTTSLRPLNKIMGSSFMILTFCSKCGEVSSIKVENPGKFS</sequence>
<evidence type="ECO:0008006" key="3">
    <source>
        <dbReference type="Google" id="ProtNLM"/>
    </source>
</evidence>
<protein>
    <recommendedName>
        <fullName evidence="3">Nucleic-acid-binding protein containing Zn-ribbon domain</fullName>
    </recommendedName>
</protein>
<dbReference type="OrthoDB" id="47713at2"/>
<evidence type="ECO:0000313" key="1">
    <source>
        <dbReference type="EMBL" id="SEQ66181.1"/>
    </source>
</evidence>
<keyword evidence="2" id="KW-1185">Reference proteome</keyword>
<dbReference type="AlphaFoldDB" id="A0A1H9HV10"/>